<organism evidence="1 2">
    <name type="scientific">Pontibacter virosus</name>
    <dbReference type="NCBI Taxonomy" id="1765052"/>
    <lineage>
        <taxon>Bacteria</taxon>
        <taxon>Pseudomonadati</taxon>
        <taxon>Bacteroidota</taxon>
        <taxon>Cytophagia</taxon>
        <taxon>Cytophagales</taxon>
        <taxon>Hymenobacteraceae</taxon>
        <taxon>Pontibacter</taxon>
    </lineage>
</organism>
<reference evidence="1 2" key="1">
    <citation type="submission" date="2018-04" db="EMBL/GenBank/DDBJ databases">
        <title>Genomic Encyclopedia of Type Strains, Phase IV (KMG-IV): sequencing the most valuable type-strain genomes for metagenomic binning, comparative biology and taxonomic classification.</title>
        <authorList>
            <person name="Goeker M."/>
        </authorList>
    </citation>
    <scope>NUCLEOTIDE SEQUENCE [LARGE SCALE GENOMIC DNA]</scope>
    <source>
        <strain evidence="1 2">DSM 100231</strain>
    </source>
</reference>
<proteinExistence type="predicted"/>
<gene>
    <name evidence="1" type="ORF">C8E01_106290</name>
</gene>
<dbReference type="Gene3D" id="3.40.1660.10">
    <property type="entry name" value="EreA-like (biosynthetic domain)"/>
    <property type="match status" value="2"/>
</dbReference>
<dbReference type="CDD" id="cd14728">
    <property type="entry name" value="Ere-like"/>
    <property type="match status" value="1"/>
</dbReference>
<dbReference type="GO" id="GO:0046677">
    <property type="term" value="P:response to antibiotic"/>
    <property type="evidence" value="ECO:0007669"/>
    <property type="project" value="InterPro"/>
</dbReference>
<dbReference type="Pfam" id="PF05139">
    <property type="entry name" value="Erythro_esteras"/>
    <property type="match status" value="1"/>
</dbReference>
<dbReference type="InterPro" id="IPR052036">
    <property type="entry name" value="Hydrolase/PRTase-associated"/>
</dbReference>
<dbReference type="AlphaFoldDB" id="A0A2U1AX19"/>
<name>A0A2U1AX19_9BACT</name>
<dbReference type="SUPFAM" id="SSF159501">
    <property type="entry name" value="EreA/ChaN-like"/>
    <property type="match status" value="1"/>
</dbReference>
<keyword evidence="2" id="KW-1185">Reference proteome</keyword>
<evidence type="ECO:0000313" key="1">
    <source>
        <dbReference type="EMBL" id="PVY40948.1"/>
    </source>
</evidence>
<protein>
    <submittedName>
        <fullName evidence="1">Erythromycin esterase-like protein</fullName>
    </submittedName>
</protein>
<dbReference type="PANTHER" id="PTHR31299:SF0">
    <property type="entry name" value="ESTERASE, PUTATIVE (AFU_ORTHOLOGUE AFUA_1G05850)-RELATED"/>
    <property type="match status" value="1"/>
</dbReference>
<dbReference type="EMBL" id="QEKI01000006">
    <property type="protein sequence ID" value="PVY40948.1"/>
    <property type="molecule type" value="Genomic_DNA"/>
</dbReference>
<dbReference type="Proteomes" id="UP000245466">
    <property type="component" value="Unassembled WGS sequence"/>
</dbReference>
<evidence type="ECO:0000313" key="2">
    <source>
        <dbReference type="Proteomes" id="UP000245466"/>
    </source>
</evidence>
<comment type="caution">
    <text evidence="1">The sequence shown here is derived from an EMBL/GenBank/DDBJ whole genome shotgun (WGS) entry which is preliminary data.</text>
</comment>
<dbReference type="PANTHER" id="PTHR31299">
    <property type="entry name" value="ESTERASE, PUTATIVE (AFU_ORTHOLOGUE AFUA_1G05850)-RELATED"/>
    <property type="match status" value="1"/>
</dbReference>
<sequence length="443" mass="50851">MCISHATADGLARLMHEAVEPKSNIMKKIYILPLLALTSISSYGQGQIKKYVESNTIPINSIQPDFADYTDLEQIGKAVGDARIVMLGEQGHGDGAAFLAKTRLVKYLHEQKGFNVIAFEGDFFGLNAGWDEIPKEKEQISKFLYDNLYTIWTRSKQCSDLLYDYIPSTYQTNTPLQVTGFDNKVYLDHSPRYLKTYIDTYLRQTDIPFVNTKAYQEEFLPAVEGLTKGWLIGKDTELRSLEDQAGLIIHQLEEHRNQYGWLLLKNIQTFAAVTRTARNQREANETRDRQMAENLEWLLREKFPNEKVIVWAANAHISKNATTAFKFEKSRLNWMGTVFASDSLNEASTYVLGLASRSGFHQNVLQPAPSKVNSPQKKGFENWIDKVHQYAFVDFKRFRKDNPTYSDYFLMKGFGHNNDLADWTQVFDGIFFISEMTPSEKMN</sequence>
<dbReference type="InterPro" id="IPR007815">
    <property type="entry name" value="Emycin_Estase"/>
</dbReference>
<accession>A0A2U1AX19</accession>